<dbReference type="EMBL" id="CP050063">
    <property type="protein sequence ID" value="QIP16624.1"/>
    <property type="molecule type" value="Genomic_DNA"/>
</dbReference>
<proteinExistence type="predicted"/>
<sequence length="172" mass="18532">MKRFNTFILAVTAVLLVSLSGCKKENDTVVQPDGTTTGTGSLAFVGKSLMMTSFQISPAIDMDGDGKIDPDLMVFMRPCDKDNTVVFEKGGKLSGSNGQLSCANDQTDPSVVKPSTWSYNEQTKVIRIINGTDATDVSEWKVIEASSTTLKVEVSVKEDGDSHKAIMSWKAV</sequence>
<keyword evidence="1" id="KW-0732">Signal</keyword>
<dbReference type="Proteomes" id="UP000501802">
    <property type="component" value="Chromosome"/>
</dbReference>
<feature type="signal peptide" evidence="1">
    <location>
        <begin position="1"/>
        <end position="23"/>
    </location>
</feature>
<dbReference type="AlphaFoldDB" id="A0A6G9AW83"/>
<gene>
    <name evidence="2" type="ORF">G8759_30280</name>
</gene>
<organism evidence="2 3">
    <name type="scientific">Spirosoma aureum</name>
    <dbReference type="NCBI Taxonomy" id="2692134"/>
    <lineage>
        <taxon>Bacteria</taxon>
        <taxon>Pseudomonadati</taxon>
        <taxon>Bacteroidota</taxon>
        <taxon>Cytophagia</taxon>
        <taxon>Cytophagales</taxon>
        <taxon>Cytophagaceae</taxon>
        <taxon>Spirosoma</taxon>
    </lineage>
</organism>
<name>A0A6G9AW83_9BACT</name>
<keyword evidence="3" id="KW-1185">Reference proteome</keyword>
<accession>A0A6G9AW83</accession>
<evidence type="ECO:0008006" key="4">
    <source>
        <dbReference type="Google" id="ProtNLM"/>
    </source>
</evidence>
<dbReference type="PROSITE" id="PS51257">
    <property type="entry name" value="PROKAR_LIPOPROTEIN"/>
    <property type="match status" value="1"/>
</dbReference>
<protein>
    <recommendedName>
        <fullName evidence="4">Lipocalin-like domain-containing protein</fullName>
    </recommendedName>
</protein>
<reference evidence="2 3" key="1">
    <citation type="submission" date="2020-03" db="EMBL/GenBank/DDBJ databases">
        <authorList>
            <person name="Kim M.K."/>
        </authorList>
    </citation>
    <scope>NUCLEOTIDE SEQUENCE [LARGE SCALE GENOMIC DNA]</scope>
    <source>
        <strain evidence="2 3">BT328</strain>
    </source>
</reference>
<dbReference type="KEGG" id="spib:G8759_30280"/>
<evidence type="ECO:0000256" key="1">
    <source>
        <dbReference type="SAM" id="SignalP"/>
    </source>
</evidence>
<evidence type="ECO:0000313" key="3">
    <source>
        <dbReference type="Proteomes" id="UP000501802"/>
    </source>
</evidence>
<evidence type="ECO:0000313" key="2">
    <source>
        <dbReference type="EMBL" id="QIP16624.1"/>
    </source>
</evidence>
<feature type="chain" id="PRO_5026155804" description="Lipocalin-like domain-containing protein" evidence="1">
    <location>
        <begin position="24"/>
        <end position="172"/>
    </location>
</feature>
<dbReference type="RefSeq" id="WP_167216694.1">
    <property type="nucleotide sequence ID" value="NZ_CP050063.1"/>
</dbReference>